<organism evidence="10 11">
    <name type="scientific">Croceitalea dokdonensis DOKDO 023</name>
    <dbReference type="NCBI Taxonomy" id="1300341"/>
    <lineage>
        <taxon>Bacteria</taxon>
        <taxon>Pseudomonadati</taxon>
        <taxon>Bacteroidota</taxon>
        <taxon>Flavobacteriia</taxon>
        <taxon>Flavobacteriales</taxon>
        <taxon>Flavobacteriaceae</taxon>
        <taxon>Croceitalea</taxon>
    </lineage>
</organism>
<evidence type="ECO:0000256" key="2">
    <source>
        <dbReference type="ARBA" id="ARBA00009256"/>
    </source>
</evidence>
<gene>
    <name evidence="8" type="primary">panC</name>
    <name evidence="10" type="ORF">I595_1339</name>
</gene>
<comment type="subcellular location">
    <subcellularLocation>
        <location evidence="8">Cytoplasm</location>
    </subcellularLocation>
</comment>
<evidence type="ECO:0000313" key="10">
    <source>
        <dbReference type="EMBL" id="KPM32911.1"/>
    </source>
</evidence>
<dbReference type="GO" id="GO:0005829">
    <property type="term" value="C:cytosol"/>
    <property type="evidence" value="ECO:0007669"/>
    <property type="project" value="TreeGrafter"/>
</dbReference>
<dbReference type="HAMAP" id="MF_00158">
    <property type="entry name" value="PanC"/>
    <property type="match status" value="1"/>
</dbReference>
<evidence type="ECO:0000256" key="9">
    <source>
        <dbReference type="SAM" id="Phobius"/>
    </source>
</evidence>
<feature type="binding site" evidence="8">
    <location>
        <position position="215"/>
    </location>
    <ligand>
        <name>ATP</name>
        <dbReference type="ChEBI" id="CHEBI:30616"/>
    </ligand>
</feature>
<dbReference type="STRING" id="1300341.I595_1339"/>
<evidence type="ECO:0000256" key="1">
    <source>
        <dbReference type="ARBA" id="ARBA00004990"/>
    </source>
</evidence>
<feature type="binding site" evidence="8">
    <location>
        <position position="98"/>
    </location>
    <ligand>
        <name>(R)-pantoate</name>
        <dbReference type="ChEBI" id="CHEBI:15980"/>
    </ligand>
</feature>
<dbReference type="NCBIfam" id="TIGR00018">
    <property type="entry name" value="panC"/>
    <property type="match status" value="1"/>
</dbReference>
<keyword evidence="9" id="KW-0472">Membrane</keyword>
<comment type="miscellaneous">
    <text evidence="8">The reaction proceeds by a bi uni uni bi ping pong mechanism.</text>
</comment>
<dbReference type="GO" id="GO:0015940">
    <property type="term" value="P:pantothenate biosynthetic process"/>
    <property type="evidence" value="ECO:0007669"/>
    <property type="project" value="UniProtKB-UniRule"/>
</dbReference>
<feature type="binding site" evidence="8">
    <location>
        <begin position="223"/>
        <end position="226"/>
    </location>
    <ligand>
        <name>ATP</name>
        <dbReference type="ChEBI" id="CHEBI:30616"/>
    </ligand>
</feature>
<sequence>MPVIKGSLTFRKKRSRKNTKFIQITSIYGIFARFCSLIMMVLRQKRGLHGFLNTLDPNHSLGLVPTMGALHFGHLSLIKKALVENETVIVSIFINPTQFDNRNDLEKYPADLEKDIALLEDLPGDLAVFAPHKDDMYDGQVAAASYKFNGLDKVMEGTFREGHFQGVATIVELLLRTVAPKRAYFGEKDFQQLQIIKNVVAQKNLPVTIVGCPIVREPNGLAMSSRNERLSAKAREQAGFIHQTLLTAKLKFGTENAQEIKDWALGVFNKAEGFRLEYFEIVDETTLTPIQAKQKNLKYRAFVAVYVEDVRLIDNMALN</sequence>
<dbReference type="AlphaFoldDB" id="A0A0P7ALX0"/>
<keyword evidence="3 8" id="KW-0436">Ligase</keyword>
<feature type="transmembrane region" description="Helical" evidence="9">
    <location>
        <begin position="21"/>
        <end position="42"/>
    </location>
</feature>
<comment type="caution">
    <text evidence="10">The sequence shown here is derived from an EMBL/GenBank/DDBJ whole genome shotgun (WGS) entry which is preliminary data.</text>
</comment>
<name>A0A0P7ALX0_9FLAO</name>
<keyword evidence="4 8" id="KW-0566">Pantothenate biosynthesis</keyword>
<proteinExistence type="inferred from homology"/>
<evidence type="ECO:0000256" key="3">
    <source>
        <dbReference type="ARBA" id="ARBA00022598"/>
    </source>
</evidence>
<dbReference type="Proteomes" id="UP000050280">
    <property type="component" value="Unassembled WGS sequence"/>
</dbReference>
<dbReference type="NCBIfam" id="TIGR00125">
    <property type="entry name" value="cyt_tran_rel"/>
    <property type="match status" value="1"/>
</dbReference>
<protein>
    <recommendedName>
        <fullName evidence="8">Pantothenate synthetase</fullName>
        <shortName evidence="8">PS</shortName>
        <ecNumber evidence="8">6.3.2.1</ecNumber>
    </recommendedName>
    <alternativeName>
        <fullName evidence="8">Pantoate--beta-alanine ligase</fullName>
    </alternativeName>
    <alternativeName>
        <fullName evidence="8">Pantoate-activating enzyme</fullName>
    </alternativeName>
</protein>
<reference evidence="10 11" key="1">
    <citation type="submission" date="2015-09" db="EMBL/GenBank/DDBJ databases">
        <title>Genome sequence of the marine flavobacterium Croceitalea dokdonensis DOKDO 023 that contains proton- and sodium-pumping rhodopsins.</title>
        <authorList>
            <person name="Kwon S.-K."/>
            <person name="Lee H.K."/>
            <person name="Kwak M.-J."/>
            <person name="Kim J.F."/>
        </authorList>
    </citation>
    <scope>NUCLEOTIDE SEQUENCE [LARGE SCALE GENOMIC DNA]</scope>
    <source>
        <strain evidence="10 11">DOKDO 023</strain>
    </source>
</reference>
<comment type="similarity">
    <text evidence="2 8">Belongs to the pantothenate synthetase family.</text>
</comment>
<comment type="function">
    <text evidence="8">Catalyzes the condensation of pantoate with beta-alanine in an ATP-dependent reaction via a pantoyl-adenylate intermediate.</text>
</comment>
<evidence type="ECO:0000256" key="6">
    <source>
        <dbReference type="ARBA" id="ARBA00022840"/>
    </source>
</evidence>
<comment type="catalytic activity">
    <reaction evidence="7 8">
        <text>(R)-pantoate + beta-alanine + ATP = (R)-pantothenate + AMP + diphosphate + H(+)</text>
        <dbReference type="Rhea" id="RHEA:10912"/>
        <dbReference type="ChEBI" id="CHEBI:15378"/>
        <dbReference type="ChEBI" id="CHEBI:15980"/>
        <dbReference type="ChEBI" id="CHEBI:29032"/>
        <dbReference type="ChEBI" id="CHEBI:30616"/>
        <dbReference type="ChEBI" id="CHEBI:33019"/>
        <dbReference type="ChEBI" id="CHEBI:57966"/>
        <dbReference type="ChEBI" id="CHEBI:456215"/>
        <dbReference type="EC" id="6.3.2.1"/>
    </reaction>
</comment>
<keyword evidence="9" id="KW-1133">Transmembrane helix</keyword>
<evidence type="ECO:0000256" key="5">
    <source>
        <dbReference type="ARBA" id="ARBA00022741"/>
    </source>
</evidence>
<dbReference type="Gene3D" id="3.40.50.620">
    <property type="entry name" value="HUPs"/>
    <property type="match status" value="1"/>
</dbReference>
<keyword evidence="6 8" id="KW-0067">ATP-binding</keyword>
<dbReference type="SUPFAM" id="SSF52374">
    <property type="entry name" value="Nucleotidylyl transferase"/>
    <property type="match status" value="1"/>
</dbReference>
<keyword evidence="9" id="KW-0812">Transmembrane</keyword>
<keyword evidence="11" id="KW-1185">Reference proteome</keyword>
<dbReference type="InterPro" id="IPR042176">
    <property type="entry name" value="Pantoate_ligase_C"/>
</dbReference>
<dbReference type="PANTHER" id="PTHR21299:SF1">
    <property type="entry name" value="PANTOATE--BETA-ALANINE LIGASE"/>
    <property type="match status" value="1"/>
</dbReference>
<feature type="active site" description="Proton donor" evidence="8">
    <location>
        <position position="74"/>
    </location>
</feature>
<dbReference type="GO" id="GO:0004592">
    <property type="term" value="F:pantoate-beta-alanine ligase activity"/>
    <property type="evidence" value="ECO:0007669"/>
    <property type="project" value="UniProtKB-UniRule"/>
</dbReference>
<keyword evidence="5 8" id="KW-0547">Nucleotide-binding</keyword>
<dbReference type="GO" id="GO:0005524">
    <property type="term" value="F:ATP binding"/>
    <property type="evidence" value="ECO:0007669"/>
    <property type="project" value="UniProtKB-KW"/>
</dbReference>
<evidence type="ECO:0000256" key="7">
    <source>
        <dbReference type="ARBA" id="ARBA00048258"/>
    </source>
</evidence>
<dbReference type="UniPathway" id="UPA00028">
    <property type="reaction ID" value="UER00005"/>
</dbReference>
<evidence type="ECO:0000313" key="11">
    <source>
        <dbReference type="Proteomes" id="UP000050280"/>
    </source>
</evidence>
<comment type="subunit">
    <text evidence="8">Homodimer.</text>
</comment>
<evidence type="ECO:0000256" key="4">
    <source>
        <dbReference type="ARBA" id="ARBA00022655"/>
    </source>
</evidence>
<comment type="pathway">
    <text evidence="1 8">Cofactor biosynthesis; (R)-pantothenate biosynthesis; (R)-pantothenate from (R)-pantoate and beta-alanine: step 1/1.</text>
</comment>
<feature type="binding site" evidence="8">
    <location>
        <begin position="186"/>
        <end position="189"/>
    </location>
    <ligand>
        <name>ATP</name>
        <dbReference type="ChEBI" id="CHEBI:30616"/>
    </ligand>
</feature>
<evidence type="ECO:0000256" key="8">
    <source>
        <dbReference type="HAMAP-Rule" id="MF_00158"/>
    </source>
</evidence>
<dbReference type="Pfam" id="PF02569">
    <property type="entry name" value="Pantoate_ligase"/>
    <property type="match status" value="1"/>
</dbReference>
<dbReference type="InterPro" id="IPR003721">
    <property type="entry name" value="Pantoate_ligase"/>
</dbReference>
<dbReference type="InterPro" id="IPR014729">
    <property type="entry name" value="Rossmann-like_a/b/a_fold"/>
</dbReference>
<dbReference type="PATRIC" id="fig|1300341.3.peg.1535"/>
<feature type="binding site" evidence="8">
    <location>
        <position position="192"/>
    </location>
    <ligand>
        <name>(R)-pantoate</name>
        <dbReference type="ChEBI" id="CHEBI:15980"/>
    </ligand>
</feature>
<dbReference type="Gene3D" id="3.30.1300.10">
    <property type="entry name" value="Pantoate-beta-alanine ligase, C-terminal domain"/>
    <property type="match status" value="1"/>
</dbReference>
<dbReference type="EC" id="6.3.2.1" evidence="8"/>
<accession>A0A0P7ALX0</accession>
<feature type="binding site" evidence="8">
    <location>
        <begin position="67"/>
        <end position="74"/>
    </location>
    <ligand>
        <name>ATP</name>
        <dbReference type="ChEBI" id="CHEBI:30616"/>
    </ligand>
</feature>
<dbReference type="InterPro" id="IPR004821">
    <property type="entry name" value="Cyt_trans-like"/>
</dbReference>
<feature type="binding site" evidence="8">
    <location>
        <position position="98"/>
    </location>
    <ligand>
        <name>beta-alanine</name>
        <dbReference type="ChEBI" id="CHEBI:57966"/>
    </ligand>
</feature>
<keyword evidence="8" id="KW-0963">Cytoplasm</keyword>
<dbReference type="PANTHER" id="PTHR21299">
    <property type="entry name" value="CYTIDYLATE KINASE/PANTOATE-BETA-ALANINE LIGASE"/>
    <property type="match status" value="1"/>
</dbReference>
<dbReference type="EMBL" id="LDJX01000002">
    <property type="protein sequence ID" value="KPM32911.1"/>
    <property type="molecule type" value="Genomic_DNA"/>
</dbReference>